<evidence type="ECO:0000256" key="3">
    <source>
        <dbReference type="ARBA" id="ARBA00022801"/>
    </source>
</evidence>
<dbReference type="Proteomes" id="UP000465009">
    <property type="component" value="Segment"/>
</dbReference>
<evidence type="ECO:0000259" key="4">
    <source>
        <dbReference type="SMART" id="SM00990"/>
    </source>
</evidence>
<evidence type="ECO:0000256" key="2">
    <source>
        <dbReference type="ARBA" id="ARBA00022722"/>
    </source>
</evidence>
<gene>
    <name evidence="5" type="ORF">snusmum62_gp046</name>
</gene>
<dbReference type="GO" id="GO:0004518">
    <property type="term" value="F:nuclease activity"/>
    <property type="evidence" value="ECO:0007669"/>
    <property type="project" value="UniProtKB-KW"/>
</dbReference>
<keyword evidence="3" id="KW-0378">Hydrolase</keyword>
<organism evidence="5 6">
    <name type="scientific">Flavobacterium phage vB_FspS_snusmum6-2</name>
    <dbReference type="NCBI Taxonomy" id="2686274"/>
    <lineage>
        <taxon>Viruses</taxon>
        <taxon>Duplodnaviria</taxon>
        <taxon>Heunggongvirae</taxon>
        <taxon>Uroviricota</taxon>
        <taxon>Caudoviricetes</taxon>
        <taxon>Muminvirus</taxon>
        <taxon>Muminvirus snusmum</taxon>
    </lineage>
</organism>
<comment type="cofactor">
    <cofactor evidence="1">
        <name>Mg(2+)</name>
        <dbReference type="ChEBI" id="CHEBI:18420"/>
    </cofactor>
</comment>
<protein>
    <submittedName>
        <fullName evidence="5">VRR-NUC domain-containing protein</fullName>
    </submittedName>
</protein>
<reference evidence="5 6" key="1">
    <citation type="journal article" date="2020" name="Viruses">
        <title>Diversity and Host Interactions Among Virulent and Temperate Baltic Sea Flavobacterium Phages.</title>
        <authorList>
            <person name="Nilsson E."/>
            <person name="Bayfield O.W."/>
            <person name="Lundin D."/>
            <person name="Antson A.A."/>
            <person name="Holmfeldt K."/>
        </authorList>
    </citation>
    <scope>NUCLEOTIDE SEQUENCE [LARGE SCALE GENOMIC DNA]</scope>
</reference>
<dbReference type="Gene3D" id="3.40.1350.10">
    <property type="match status" value="1"/>
</dbReference>
<keyword evidence="2" id="KW-0540">Nuclease</keyword>
<dbReference type="InterPro" id="IPR014883">
    <property type="entry name" value="VRR_NUC"/>
</dbReference>
<evidence type="ECO:0000313" key="5">
    <source>
        <dbReference type="EMBL" id="QHB40692.1"/>
    </source>
</evidence>
<feature type="domain" description="VRR-NUC" evidence="4">
    <location>
        <begin position="2"/>
        <end position="101"/>
    </location>
</feature>
<evidence type="ECO:0000256" key="1">
    <source>
        <dbReference type="ARBA" id="ARBA00001946"/>
    </source>
</evidence>
<dbReference type="GO" id="GO:0003676">
    <property type="term" value="F:nucleic acid binding"/>
    <property type="evidence" value="ECO:0007669"/>
    <property type="project" value="InterPro"/>
</dbReference>
<sequence length="116" mass="13232">MNKEDLLQQKCVIWFKNNYQMHGKGLIFAVPNGGTRNIIEAKKLKATGTMPGVSDLIVVLDSKVLFIELKTDIGKQSDAQIIFETKITNLNHEYILIRNEEEFKNAILSRIGNREK</sequence>
<dbReference type="GO" id="GO:0016788">
    <property type="term" value="F:hydrolase activity, acting on ester bonds"/>
    <property type="evidence" value="ECO:0007669"/>
    <property type="project" value="InterPro"/>
</dbReference>
<proteinExistence type="predicted"/>
<dbReference type="InterPro" id="IPR011856">
    <property type="entry name" value="tRNA_endonuc-like_dom_sf"/>
</dbReference>
<dbReference type="EMBL" id="MN812235">
    <property type="protein sequence ID" value="QHB40692.1"/>
    <property type="molecule type" value="Genomic_DNA"/>
</dbReference>
<evidence type="ECO:0000313" key="6">
    <source>
        <dbReference type="Proteomes" id="UP000465009"/>
    </source>
</evidence>
<name>A0A6B9LFD3_9CAUD</name>
<dbReference type="SMART" id="SM00990">
    <property type="entry name" value="VRR_NUC"/>
    <property type="match status" value="1"/>
</dbReference>
<accession>A0A6B9LFD3</accession>